<proteinExistence type="inferred from homology"/>
<dbReference type="EMBL" id="CP027806">
    <property type="protein sequence ID" value="AXJ00053.1"/>
    <property type="molecule type" value="Genomic_DNA"/>
</dbReference>
<evidence type="ECO:0000256" key="1">
    <source>
        <dbReference type="ARBA" id="ARBA00010641"/>
    </source>
</evidence>
<evidence type="ECO:0000256" key="2">
    <source>
        <dbReference type="ARBA" id="ARBA00023015"/>
    </source>
</evidence>
<keyword evidence="2" id="KW-0805">Transcription regulation</keyword>
<evidence type="ECO:0000313" key="8">
    <source>
        <dbReference type="Proteomes" id="UP000254808"/>
    </source>
</evidence>
<protein>
    <submittedName>
        <fullName evidence="7">RNA polymerase sigma-70 factor, ECF subfamily</fullName>
    </submittedName>
</protein>
<dbReference type="GO" id="GO:0016987">
    <property type="term" value="F:sigma factor activity"/>
    <property type="evidence" value="ECO:0007669"/>
    <property type="project" value="UniProtKB-KW"/>
</dbReference>
<dbReference type="Gene3D" id="1.10.10.10">
    <property type="entry name" value="Winged helix-like DNA-binding domain superfamily/Winged helix DNA-binding domain"/>
    <property type="match status" value="1"/>
</dbReference>
<evidence type="ECO:0000256" key="3">
    <source>
        <dbReference type="ARBA" id="ARBA00023082"/>
    </source>
</evidence>
<dbReference type="InterPro" id="IPR007627">
    <property type="entry name" value="RNA_pol_sigma70_r2"/>
</dbReference>
<comment type="similarity">
    <text evidence="1">Belongs to the sigma-70 factor family. ECF subfamily.</text>
</comment>
<keyword evidence="4" id="KW-0804">Transcription</keyword>
<dbReference type="InterPro" id="IPR039425">
    <property type="entry name" value="RNA_pol_sigma-70-like"/>
</dbReference>
<dbReference type="InterPro" id="IPR014284">
    <property type="entry name" value="RNA_pol_sigma-70_dom"/>
</dbReference>
<dbReference type="GO" id="GO:0006352">
    <property type="term" value="P:DNA-templated transcription initiation"/>
    <property type="evidence" value="ECO:0007669"/>
    <property type="project" value="InterPro"/>
</dbReference>
<dbReference type="InterPro" id="IPR013325">
    <property type="entry name" value="RNA_pol_sigma_r2"/>
</dbReference>
<dbReference type="Pfam" id="PF04542">
    <property type="entry name" value="Sigma70_r2"/>
    <property type="match status" value="1"/>
</dbReference>
<evidence type="ECO:0000259" key="5">
    <source>
        <dbReference type="Pfam" id="PF04542"/>
    </source>
</evidence>
<dbReference type="Pfam" id="PF08281">
    <property type="entry name" value="Sigma70_r4_2"/>
    <property type="match status" value="1"/>
</dbReference>
<dbReference type="AlphaFoldDB" id="A0A345UHV1"/>
<dbReference type="SUPFAM" id="SSF88659">
    <property type="entry name" value="Sigma3 and sigma4 domains of RNA polymerase sigma factors"/>
    <property type="match status" value="1"/>
</dbReference>
<dbReference type="SUPFAM" id="SSF88946">
    <property type="entry name" value="Sigma2 domain of RNA polymerase sigma factors"/>
    <property type="match status" value="1"/>
</dbReference>
<dbReference type="Proteomes" id="UP000254808">
    <property type="component" value="Chromosome"/>
</dbReference>
<reference evidence="7 8" key="1">
    <citation type="submission" date="2018-03" db="EMBL/GenBank/DDBJ databases">
        <title>Phenotypic and genomic properties of Cyclonatronum proteinivorum gen. nov., sp. nov., a haloalkaliphilic bacteroidete from soda lakes possessing Na+-translocating rhodopsin.</title>
        <authorList>
            <person name="Toshchakov S.V."/>
            <person name="Korzhenkov A."/>
            <person name="Samarov N.I."/>
            <person name="Kublanov I.V."/>
            <person name="Muntyan M.S."/>
            <person name="Sorokin D.Y."/>
        </authorList>
    </citation>
    <scope>NUCLEOTIDE SEQUENCE [LARGE SCALE GENOMIC DNA]</scope>
    <source>
        <strain evidence="7 8">Omega</strain>
    </source>
</reference>
<dbReference type="InterPro" id="IPR036388">
    <property type="entry name" value="WH-like_DNA-bd_sf"/>
</dbReference>
<dbReference type="InterPro" id="IPR013249">
    <property type="entry name" value="RNA_pol_sigma70_r4_t2"/>
</dbReference>
<sequence>MKSALIQVSPQLVSRLKAGDREAFRAVVELLRKQAYAHALMLVRTHEDAADLSQQAFIALWQHRGRLDPERPLYPWFYTALRRLGLNRLRDDGRRPEQPVSEAAGWLTPVSADADPQQQLENSEHARLLEQCLGRLNAADREILVLRELDGCSYAALAELLQIPQGTVMSRLYTARKRLKNELEKAGYEYP</sequence>
<feature type="domain" description="RNA polymerase sigma factor 70 region 4 type 2" evidence="6">
    <location>
        <begin position="127"/>
        <end position="179"/>
    </location>
</feature>
<dbReference type="Gene3D" id="1.10.1740.10">
    <property type="match status" value="1"/>
</dbReference>
<name>A0A345UHV1_9BACT</name>
<dbReference type="GO" id="GO:0003677">
    <property type="term" value="F:DNA binding"/>
    <property type="evidence" value="ECO:0007669"/>
    <property type="project" value="InterPro"/>
</dbReference>
<evidence type="ECO:0000313" key="7">
    <source>
        <dbReference type="EMBL" id="AXJ00053.1"/>
    </source>
</evidence>
<evidence type="ECO:0000259" key="6">
    <source>
        <dbReference type="Pfam" id="PF08281"/>
    </source>
</evidence>
<gene>
    <name evidence="7" type="ORF">CYPRO_0770</name>
</gene>
<dbReference type="PANTHER" id="PTHR43133">
    <property type="entry name" value="RNA POLYMERASE ECF-TYPE SIGMA FACTO"/>
    <property type="match status" value="1"/>
</dbReference>
<feature type="domain" description="RNA polymerase sigma-70 region 2" evidence="5">
    <location>
        <begin position="28"/>
        <end position="94"/>
    </location>
</feature>
<dbReference type="OrthoDB" id="1027298at2"/>
<organism evidence="7 8">
    <name type="scientific">Cyclonatronum proteinivorum</name>
    <dbReference type="NCBI Taxonomy" id="1457365"/>
    <lineage>
        <taxon>Bacteria</taxon>
        <taxon>Pseudomonadati</taxon>
        <taxon>Balneolota</taxon>
        <taxon>Balneolia</taxon>
        <taxon>Balneolales</taxon>
        <taxon>Cyclonatronaceae</taxon>
        <taxon>Cyclonatronum</taxon>
    </lineage>
</organism>
<evidence type="ECO:0000256" key="4">
    <source>
        <dbReference type="ARBA" id="ARBA00023163"/>
    </source>
</evidence>
<dbReference type="NCBIfam" id="TIGR02937">
    <property type="entry name" value="sigma70-ECF"/>
    <property type="match status" value="1"/>
</dbReference>
<dbReference type="CDD" id="cd06171">
    <property type="entry name" value="Sigma70_r4"/>
    <property type="match status" value="1"/>
</dbReference>
<dbReference type="InterPro" id="IPR013324">
    <property type="entry name" value="RNA_pol_sigma_r3/r4-like"/>
</dbReference>
<dbReference type="KEGG" id="cprv:CYPRO_0770"/>
<dbReference type="RefSeq" id="WP_114983361.1">
    <property type="nucleotide sequence ID" value="NZ_CP027806.1"/>
</dbReference>
<keyword evidence="8" id="KW-1185">Reference proteome</keyword>
<keyword evidence="3" id="KW-0731">Sigma factor</keyword>
<dbReference type="PANTHER" id="PTHR43133:SF25">
    <property type="entry name" value="RNA POLYMERASE SIGMA FACTOR RFAY-RELATED"/>
    <property type="match status" value="1"/>
</dbReference>
<accession>A0A345UHV1</accession>